<dbReference type="PANTHER" id="PTHR34598:SF3">
    <property type="entry name" value="OXIDOREDUCTASE AN1597"/>
    <property type="match status" value="1"/>
</dbReference>
<dbReference type="KEGG" id="mlr:MELLADRAFT_70524"/>
<dbReference type="PANTHER" id="PTHR34598">
    <property type="entry name" value="BLL6449 PROTEIN"/>
    <property type="match status" value="1"/>
</dbReference>
<dbReference type="GO" id="GO:0016491">
    <property type="term" value="F:oxidoreductase activity"/>
    <property type="evidence" value="ECO:0007669"/>
    <property type="project" value="InterPro"/>
</dbReference>
<dbReference type="HOGENOM" id="CLU_042688_6_1_1"/>
<dbReference type="EMBL" id="GL883090">
    <property type="protein sequence ID" value="EGG12980.1"/>
    <property type="molecule type" value="Genomic_DNA"/>
</dbReference>
<evidence type="ECO:0000256" key="1">
    <source>
        <dbReference type="ARBA" id="ARBA00023604"/>
    </source>
</evidence>
<dbReference type="AlphaFoldDB" id="F4R4L1"/>
<evidence type="ECO:0000256" key="2">
    <source>
        <dbReference type="SAM" id="MobiDB-lite"/>
    </source>
</evidence>
<reference evidence="4" key="1">
    <citation type="journal article" date="2011" name="Proc. Natl. Acad. Sci. U.S.A.">
        <title>Obligate biotrophy features unraveled by the genomic analysis of rust fungi.</title>
        <authorList>
            <person name="Duplessis S."/>
            <person name="Cuomo C.A."/>
            <person name="Lin Y.-C."/>
            <person name="Aerts A."/>
            <person name="Tisserant E."/>
            <person name="Veneault-Fourrey C."/>
            <person name="Joly D.L."/>
            <person name="Hacquard S."/>
            <person name="Amselem J."/>
            <person name="Cantarel B.L."/>
            <person name="Chiu R."/>
            <person name="Coutinho P.M."/>
            <person name="Feau N."/>
            <person name="Field M."/>
            <person name="Frey P."/>
            <person name="Gelhaye E."/>
            <person name="Goldberg J."/>
            <person name="Grabherr M.G."/>
            <person name="Kodira C.D."/>
            <person name="Kohler A."/>
            <person name="Kuees U."/>
            <person name="Lindquist E.A."/>
            <person name="Lucas S.M."/>
            <person name="Mago R."/>
            <person name="Mauceli E."/>
            <person name="Morin E."/>
            <person name="Murat C."/>
            <person name="Pangilinan J.L."/>
            <person name="Park R."/>
            <person name="Pearson M."/>
            <person name="Quesneville H."/>
            <person name="Rouhier N."/>
            <person name="Sakthikumar S."/>
            <person name="Salamov A.A."/>
            <person name="Schmutz J."/>
            <person name="Selles B."/>
            <person name="Shapiro H."/>
            <person name="Tanguay P."/>
            <person name="Tuskan G.A."/>
            <person name="Henrissat B."/>
            <person name="Van de Peer Y."/>
            <person name="Rouze P."/>
            <person name="Ellis J.G."/>
            <person name="Dodds P.N."/>
            <person name="Schein J.E."/>
            <person name="Zhong S."/>
            <person name="Hamelin R.C."/>
            <person name="Grigoriev I.V."/>
            <person name="Szabo L.J."/>
            <person name="Martin F."/>
        </authorList>
    </citation>
    <scope>NUCLEOTIDE SEQUENCE [LARGE SCALE GENOMIC DNA]</scope>
    <source>
        <strain evidence="4">98AG31 / pathotype 3-4-7</strain>
    </source>
</reference>
<dbReference type="InParanoid" id="F4R4L1"/>
<feature type="compositionally biased region" description="Basic and acidic residues" evidence="2">
    <location>
        <begin position="1"/>
        <end position="12"/>
    </location>
</feature>
<dbReference type="VEuPathDB" id="FungiDB:MELLADRAFT_70524"/>
<dbReference type="OrthoDB" id="412788at2759"/>
<gene>
    <name evidence="3" type="ORF">MELLADRAFT_70524</name>
</gene>
<sequence>MRAEALFRDHNSPETPKPLPVIHSDLSPTGAEFTKREAQEALLASEDPEHVAFGKQMSEKHVLIVNTWKPLHTVRDNHLGFCKWNSLSKEDAIKSTITITDSETALQPWRYRKGQEWFYLSQQEKDEVYVFMQHDSRAGHGINVPHASFTFKEDRNKPSTRMSFESVIIALVE</sequence>
<evidence type="ECO:0000313" key="4">
    <source>
        <dbReference type="Proteomes" id="UP000001072"/>
    </source>
</evidence>
<organism evidence="4">
    <name type="scientific">Melampsora larici-populina (strain 98AG31 / pathotype 3-4-7)</name>
    <name type="common">Poplar leaf rust fungus</name>
    <dbReference type="NCBI Taxonomy" id="747676"/>
    <lineage>
        <taxon>Eukaryota</taxon>
        <taxon>Fungi</taxon>
        <taxon>Dikarya</taxon>
        <taxon>Basidiomycota</taxon>
        <taxon>Pucciniomycotina</taxon>
        <taxon>Pucciniomycetes</taxon>
        <taxon>Pucciniales</taxon>
        <taxon>Melampsoraceae</taxon>
        <taxon>Melampsora</taxon>
    </lineage>
</organism>
<evidence type="ECO:0000313" key="3">
    <source>
        <dbReference type="EMBL" id="EGG12980.1"/>
    </source>
</evidence>
<proteinExistence type="inferred from homology"/>
<accession>F4R4L1</accession>
<dbReference type="NCBIfam" id="NF041278">
    <property type="entry name" value="CmcJ_NvfI_EfuI"/>
    <property type="match status" value="1"/>
</dbReference>
<feature type="region of interest" description="Disordered" evidence="2">
    <location>
        <begin position="1"/>
        <end position="23"/>
    </location>
</feature>
<keyword evidence="4" id="KW-1185">Reference proteome</keyword>
<comment type="similarity">
    <text evidence="1">Belongs to the asaB hydroxylase/desaturase family.</text>
</comment>
<dbReference type="GeneID" id="18931552"/>
<dbReference type="eggNOG" id="ENOG502S9MZ">
    <property type="taxonomic scope" value="Eukaryota"/>
</dbReference>
<dbReference type="RefSeq" id="XP_007403918.1">
    <property type="nucleotide sequence ID" value="XM_007403856.1"/>
</dbReference>
<protein>
    <submittedName>
        <fullName evidence="3">Uncharacterized protein</fullName>
    </submittedName>
</protein>
<name>F4R4L1_MELLP</name>
<dbReference type="InterPro" id="IPR044053">
    <property type="entry name" value="AsaB-like"/>
</dbReference>
<dbReference type="Proteomes" id="UP000001072">
    <property type="component" value="Unassembled WGS sequence"/>
</dbReference>